<accession>A0ABP0L9R4</accession>
<protein>
    <recommendedName>
        <fullName evidence="3">Ubiquitin-like domain-containing protein</fullName>
    </recommendedName>
</protein>
<reference evidence="1 2" key="1">
    <citation type="submission" date="2024-02" db="EMBL/GenBank/DDBJ databases">
        <authorList>
            <person name="Chen Y."/>
            <person name="Shah S."/>
            <person name="Dougan E. K."/>
            <person name="Thang M."/>
            <person name="Chan C."/>
        </authorList>
    </citation>
    <scope>NUCLEOTIDE SEQUENCE [LARGE SCALE GENOMIC DNA]</scope>
</reference>
<keyword evidence="2" id="KW-1185">Reference proteome</keyword>
<dbReference type="InterPro" id="IPR009091">
    <property type="entry name" value="RCC1/BLIP-II"/>
</dbReference>
<proteinExistence type="predicted"/>
<name>A0ABP0L9R4_9DINO</name>
<dbReference type="EMBL" id="CAXAMN010011536">
    <property type="protein sequence ID" value="CAK9035492.1"/>
    <property type="molecule type" value="Genomic_DNA"/>
</dbReference>
<evidence type="ECO:0000313" key="1">
    <source>
        <dbReference type="EMBL" id="CAK9035492.1"/>
    </source>
</evidence>
<gene>
    <name evidence="1" type="ORF">CCMP2556_LOCUS19932</name>
</gene>
<evidence type="ECO:0000313" key="2">
    <source>
        <dbReference type="Proteomes" id="UP001642484"/>
    </source>
</evidence>
<dbReference type="Gene3D" id="2.130.10.30">
    <property type="entry name" value="Regulator of chromosome condensation 1/beta-lactamase-inhibitor protein II"/>
    <property type="match status" value="2"/>
</dbReference>
<comment type="caution">
    <text evidence="1">The sequence shown here is derived from an EMBL/GenBank/DDBJ whole genome shotgun (WGS) entry which is preliminary data.</text>
</comment>
<evidence type="ECO:0008006" key="3">
    <source>
        <dbReference type="Google" id="ProtNLM"/>
    </source>
</evidence>
<dbReference type="Proteomes" id="UP001642484">
    <property type="component" value="Unassembled WGS sequence"/>
</dbReference>
<sequence length="376" mass="39216">MSICLHVSLLSGRAVEIWVKPGSSIVEVKRRAQQMLGVSGLCRLLKHDGSKAEGLVCDGLSHGDAWTLQLSSFRVLASTAYAFAGLRGDGSLLLWGVECPSVLPGGEDAEELKDVQDVTATSDAFAAVIQDGSVVTWGRADCGGDSSAVQEQLCGVKQITGTRCNTLCYSGGVISDTGAFAAILSDGSVVTWGSAECGGDSSSVQHQLKDVQDIAATSSAFAARLKDGSVVSWGQGGVWQEQDPLRRVRHIEGSDDAFAAILDDDSVVTWGSGHGAHSCHVESQLRGVQEISATCGAFAAIRQDGLVVTWGDAECGGDSRAVQAQLMYRLLQPLRAKGNIVNTQKKAHLPPSSVMGLWSLGVVQSAAVTAAQSSIS</sequence>
<dbReference type="SUPFAM" id="SSF50985">
    <property type="entry name" value="RCC1/BLIP-II"/>
    <property type="match status" value="1"/>
</dbReference>
<organism evidence="1 2">
    <name type="scientific">Durusdinium trenchii</name>
    <dbReference type="NCBI Taxonomy" id="1381693"/>
    <lineage>
        <taxon>Eukaryota</taxon>
        <taxon>Sar</taxon>
        <taxon>Alveolata</taxon>
        <taxon>Dinophyceae</taxon>
        <taxon>Suessiales</taxon>
        <taxon>Symbiodiniaceae</taxon>
        <taxon>Durusdinium</taxon>
    </lineage>
</organism>